<protein>
    <submittedName>
        <fullName evidence="1">Uncharacterized protein</fullName>
    </submittedName>
</protein>
<dbReference type="EMBL" id="JAGFBR010000010">
    <property type="protein sequence ID" value="KAH0459808.1"/>
    <property type="molecule type" value="Genomic_DNA"/>
</dbReference>
<proteinExistence type="predicted"/>
<dbReference type="AlphaFoldDB" id="A0AAV7GVW1"/>
<gene>
    <name evidence="1" type="ORF">IEQ34_010471</name>
</gene>
<reference evidence="1 2" key="1">
    <citation type="journal article" date="2021" name="Hortic Res">
        <title>Chromosome-scale assembly of the Dendrobium chrysotoxum genome enhances the understanding of orchid evolution.</title>
        <authorList>
            <person name="Zhang Y."/>
            <person name="Zhang G.Q."/>
            <person name="Zhang D."/>
            <person name="Liu X.D."/>
            <person name="Xu X.Y."/>
            <person name="Sun W.H."/>
            <person name="Yu X."/>
            <person name="Zhu X."/>
            <person name="Wang Z.W."/>
            <person name="Zhao X."/>
            <person name="Zhong W.Y."/>
            <person name="Chen H."/>
            <person name="Yin W.L."/>
            <person name="Huang T."/>
            <person name="Niu S.C."/>
            <person name="Liu Z.J."/>
        </authorList>
    </citation>
    <scope>NUCLEOTIDE SEQUENCE [LARGE SCALE GENOMIC DNA]</scope>
    <source>
        <strain evidence="1">Lindl</strain>
    </source>
</reference>
<organism evidence="1 2">
    <name type="scientific">Dendrobium chrysotoxum</name>
    <name type="common">Orchid</name>
    <dbReference type="NCBI Taxonomy" id="161865"/>
    <lineage>
        <taxon>Eukaryota</taxon>
        <taxon>Viridiplantae</taxon>
        <taxon>Streptophyta</taxon>
        <taxon>Embryophyta</taxon>
        <taxon>Tracheophyta</taxon>
        <taxon>Spermatophyta</taxon>
        <taxon>Magnoliopsida</taxon>
        <taxon>Liliopsida</taxon>
        <taxon>Asparagales</taxon>
        <taxon>Orchidaceae</taxon>
        <taxon>Epidendroideae</taxon>
        <taxon>Malaxideae</taxon>
        <taxon>Dendrobiinae</taxon>
        <taxon>Dendrobium</taxon>
    </lineage>
</organism>
<evidence type="ECO:0000313" key="1">
    <source>
        <dbReference type="EMBL" id="KAH0459808.1"/>
    </source>
</evidence>
<accession>A0AAV7GVW1</accession>
<keyword evidence="2" id="KW-1185">Reference proteome</keyword>
<evidence type="ECO:0000313" key="2">
    <source>
        <dbReference type="Proteomes" id="UP000775213"/>
    </source>
</evidence>
<sequence length="155" mass="16054">MKSAGLTCIPGANPIEPKYSTASRALPKYKHLPSAKRSKASNIWNARLDGWCTDATTALPFLAIPTSISTILPAAVASSPDVGSSTTTTLGFNSISCPIETLFLSPPETPLTNVPPIAVSVQSVSPSSPMTASTDALTLSLRSVSPDRGSRSIAQ</sequence>
<comment type="caution">
    <text evidence="1">The sequence shown here is derived from an EMBL/GenBank/DDBJ whole genome shotgun (WGS) entry which is preliminary data.</text>
</comment>
<name>A0AAV7GVW1_DENCH</name>
<dbReference type="Proteomes" id="UP000775213">
    <property type="component" value="Unassembled WGS sequence"/>
</dbReference>